<name>A0A6M3J0N1_9ZZZZ</name>
<accession>A0A6M3J0N1</accession>
<organism evidence="2">
    <name type="scientific">viral metagenome</name>
    <dbReference type="NCBI Taxonomy" id="1070528"/>
    <lineage>
        <taxon>unclassified sequences</taxon>
        <taxon>metagenomes</taxon>
        <taxon>organismal metagenomes</taxon>
    </lineage>
</organism>
<gene>
    <name evidence="2" type="ORF">MM415B00636_0043</name>
</gene>
<dbReference type="InterPro" id="IPR010537">
    <property type="entry name" value="Avian_adenovirus_fibre_N"/>
</dbReference>
<sequence length="164" mass="17295">MPDQPFAITAKDFTELLQQTQLLFDELYSERIAGAEVGDVMAIGDDDILALTLSTDPGLEKTSNSLRVKVKTSGGITRDSSGLSLTIDWSDATSAFKTTGQGTVGHLKLLERSTDPTAPSEGEAVIWMSNGLEKGDDGDVLIASTAGGVTKYATLFDYSAGGAW</sequence>
<dbReference type="Pfam" id="PF06536">
    <property type="entry name" value="Av_adeno_fibre"/>
    <property type="match status" value="1"/>
</dbReference>
<protein>
    <recommendedName>
        <fullName evidence="1">Avian adenovirus fibre N-terminal domain-containing protein</fullName>
    </recommendedName>
</protein>
<reference evidence="2" key="1">
    <citation type="submission" date="2020-03" db="EMBL/GenBank/DDBJ databases">
        <title>The deep terrestrial virosphere.</title>
        <authorList>
            <person name="Holmfeldt K."/>
            <person name="Nilsson E."/>
            <person name="Simone D."/>
            <person name="Lopez-Fernandez M."/>
            <person name="Wu X."/>
            <person name="de Brujin I."/>
            <person name="Lundin D."/>
            <person name="Andersson A."/>
            <person name="Bertilsson S."/>
            <person name="Dopson M."/>
        </authorList>
    </citation>
    <scope>NUCLEOTIDE SEQUENCE</scope>
    <source>
        <strain evidence="2">MM415B00636</strain>
    </source>
</reference>
<evidence type="ECO:0000313" key="2">
    <source>
        <dbReference type="EMBL" id="QJA63310.1"/>
    </source>
</evidence>
<dbReference type="AlphaFoldDB" id="A0A6M3J0N1"/>
<dbReference type="EMBL" id="MT141494">
    <property type="protein sequence ID" value="QJA63310.1"/>
    <property type="molecule type" value="Genomic_DNA"/>
</dbReference>
<dbReference type="GO" id="GO:0019062">
    <property type="term" value="P:virion attachment to host cell"/>
    <property type="evidence" value="ECO:0007669"/>
    <property type="project" value="InterPro"/>
</dbReference>
<feature type="domain" description="Avian adenovirus fibre N-terminal" evidence="1">
    <location>
        <begin position="53"/>
        <end position="88"/>
    </location>
</feature>
<evidence type="ECO:0000259" key="1">
    <source>
        <dbReference type="Pfam" id="PF06536"/>
    </source>
</evidence>
<proteinExistence type="predicted"/>